<keyword evidence="10" id="KW-0915">Sodium</keyword>
<evidence type="ECO:0000256" key="2">
    <source>
        <dbReference type="ARBA" id="ARBA00022475"/>
    </source>
</evidence>
<comment type="activity regulation">
    <text evidence="10">Na(+) is not transported, but it plays an essential structural role and its presence is essential for fluoride channel function.</text>
</comment>
<keyword evidence="3 10" id="KW-0812">Transmembrane</keyword>
<keyword evidence="5 10" id="KW-0472">Membrane</keyword>
<dbReference type="EMBL" id="AXCV01000122">
    <property type="protein sequence ID" value="KGO32019.1"/>
    <property type="molecule type" value="Genomic_DNA"/>
</dbReference>
<keyword evidence="2 10" id="KW-1003">Cell membrane</keyword>
<keyword evidence="4 10" id="KW-1133">Transmembrane helix</keyword>
<evidence type="ECO:0000313" key="11">
    <source>
        <dbReference type="EMBL" id="KGO32019.1"/>
    </source>
</evidence>
<sequence length="123" mass="13218">MRNFLIILICGFIGGGIRELIELSFASPIHLATLFINLFGALLMGLTYGLIRAVDKDMTIFSLVCGTGLVGSFTTFSTFISEINDLAGFDLIYAIIYLLASVFLGILALLSGIRIAGSLYRAA</sequence>
<evidence type="ECO:0000313" key="12">
    <source>
        <dbReference type="Proteomes" id="UP000030023"/>
    </source>
</evidence>
<evidence type="ECO:0000256" key="6">
    <source>
        <dbReference type="ARBA" id="ARBA00023303"/>
    </source>
</evidence>
<dbReference type="PANTHER" id="PTHR28259:SF1">
    <property type="entry name" value="FLUORIDE EXPORT PROTEIN 1-RELATED"/>
    <property type="match status" value="1"/>
</dbReference>
<evidence type="ECO:0000256" key="8">
    <source>
        <dbReference type="ARBA" id="ARBA00035585"/>
    </source>
</evidence>
<dbReference type="Proteomes" id="UP000030023">
    <property type="component" value="Unassembled WGS sequence"/>
</dbReference>
<evidence type="ECO:0000256" key="9">
    <source>
        <dbReference type="ARBA" id="ARBA00049940"/>
    </source>
</evidence>
<proteinExistence type="inferred from homology"/>
<feature type="transmembrane region" description="Helical" evidence="10">
    <location>
        <begin position="58"/>
        <end position="80"/>
    </location>
</feature>
<feature type="transmembrane region" description="Helical" evidence="10">
    <location>
        <begin position="92"/>
        <end position="113"/>
    </location>
</feature>
<comment type="catalytic activity">
    <reaction evidence="8">
        <text>fluoride(in) = fluoride(out)</text>
        <dbReference type="Rhea" id="RHEA:76159"/>
        <dbReference type="ChEBI" id="CHEBI:17051"/>
    </reaction>
    <physiologicalReaction direction="left-to-right" evidence="8">
        <dbReference type="Rhea" id="RHEA:76160"/>
    </physiologicalReaction>
</comment>
<reference evidence="11 12" key="1">
    <citation type="journal article" date="2014" name="Antonie Van Leeuwenhoek">
        <title>Oenococcus alcoholitolerans sp. nov., a lactic acid bacteria isolated from cachaca and ethanol fermentation processes.</title>
        <authorList>
            <person name="Badotti F."/>
            <person name="Moreira A.P."/>
            <person name="Tonon L.A."/>
            <person name="de Lucena B.T."/>
            <person name="Gomes Fde C."/>
            <person name="Kruger R."/>
            <person name="Thompson C.C."/>
            <person name="de Morais M.A.Jr."/>
            <person name="Rosa C.A."/>
            <person name="Thompson F.L."/>
        </authorList>
    </citation>
    <scope>NUCLEOTIDE SEQUENCE [LARGE SCALE GENOMIC DNA]</scope>
    <source>
        <strain evidence="11 12">UFRJ-M7.2.18</strain>
    </source>
</reference>
<comment type="function">
    <text evidence="9 10">Fluoride-specific ion channel. Important for reducing fluoride concentration in the cell, thus reducing its toxicity.</text>
</comment>
<gene>
    <name evidence="10" type="primary">fluC</name>
    <name evidence="10" type="synonym">crcB</name>
    <name evidence="11" type="ORF">Q757_03520</name>
</gene>
<dbReference type="HAMAP" id="MF_00454">
    <property type="entry name" value="FluC"/>
    <property type="match status" value="1"/>
</dbReference>
<evidence type="ECO:0000256" key="5">
    <source>
        <dbReference type="ARBA" id="ARBA00023136"/>
    </source>
</evidence>
<dbReference type="PANTHER" id="PTHR28259">
    <property type="entry name" value="FLUORIDE EXPORT PROTEIN 1-RELATED"/>
    <property type="match status" value="1"/>
</dbReference>
<dbReference type="InterPro" id="IPR003691">
    <property type="entry name" value="FluC"/>
</dbReference>
<keyword evidence="6 10" id="KW-0407">Ion channel</keyword>
<name>A0ABR4XRA8_9LACO</name>
<keyword evidence="12" id="KW-1185">Reference proteome</keyword>
<evidence type="ECO:0000256" key="1">
    <source>
        <dbReference type="ARBA" id="ARBA00004651"/>
    </source>
</evidence>
<feature type="transmembrane region" description="Helical" evidence="10">
    <location>
        <begin position="28"/>
        <end position="51"/>
    </location>
</feature>
<protein>
    <recommendedName>
        <fullName evidence="10">Fluoride-specific ion channel FluC</fullName>
    </recommendedName>
</protein>
<dbReference type="Pfam" id="PF02537">
    <property type="entry name" value="CRCB"/>
    <property type="match status" value="1"/>
</dbReference>
<evidence type="ECO:0000256" key="3">
    <source>
        <dbReference type="ARBA" id="ARBA00022692"/>
    </source>
</evidence>
<feature type="binding site" evidence="10">
    <location>
        <position position="71"/>
    </location>
    <ligand>
        <name>Na(+)</name>
        <dbReference type="ChEBI" id="CHEBI:29101"/>
        <note>structural</note>
    </ligand>
</feature>
<evidence type="ECO:0000256" key="10">
    <source>
        <dbReference type="HAMAP-Rule" id="MF_00454"/>
    </source>
</evidence>
<keyword evidence="10" id="KW-0479">Metal-binding</keyword>
<organism evidence="11 12">
    <name type="scientific">Oenococcus alcoholitolerans</name>
    <dbReference type="NCBI Taxonomy" id="931074"/>
    <lineage>
        <taxon>Bacteria</taxon>
        <taxon>Bacillati</taxon>
        <taxon>Bacillota</taxon>
        <taxon>Bacilli</taxon>
        <taxon>Lactobacillales</taxon>
        <taxon>Lactobacillaceae</taxon>
        <taxon>Oenococcus</taxon>
    </lineage>
</organism>
<evidence type="ECO:0000256" key="7">
    <source>
        <dbReference type="ARBA" id="ARBA00035120"/>
    </source>
</evidence>
<accession>A0ABR4XRA8</accession>
<comment type="similarity">
    <text evidence="7 10">Belongs to the fluoride channel Fluc/FEX (TC 1.A.43) family.</text>
</comment>
<comment type="caution">
    <text evidence="11">The sequence shown here is derived from an EMBL/GenBank/DDBJ whole genome shotgun (WGS) entry which is preliminary data.</text>
</comment>
<feature type="binding site" evidence="10">
    <location>
        <position position="74"/>
    </location>
    <ligand>
        <name>Na(+)</name>
        <dbReference type="ChEBI" id="CHEBI:29101"/>
        <note>structural</note>
    </ligand>
</feature>
<comment type="subcellular location">
    <subcellularLocation>
        <location evidence="1 10">Cell membrane</location>
        <topology evidence="1 10">Multi-pass membrane protein</topology>
    </subcellularLocation>
</comment>
<keyword evidence="10" id="KW-0406">Ion transport</keyword>
<keyword evidence="10" id="KW-0813">Transport</keyword>
<evidence type="ECO:0000256" key="4">
    <source>
        <dbReference type="ARBA" id="ARBA00022989"/>
    </source>
</evidence>